<dbReference type="EMBL" id="GGEC01063805">
    <property type="protein sequence ID" value="MBX44289.1"/>
    <property type="molecule type" value="Transcribed_RNA"/>
</dbReference>
<protein>
    <submittedName>
        <fullName evidence="1">Uncharacterized protein</fullName>
    </submittedName>
</protein>
<proteinExistence type="predicted"/>
<dbReference type="AlphaFoldDB" id="A0A2P2NP58"/>
<organism evidence="1">
    <name type="scientific">Rhizophora mucronata</name>
    <name type="common">Asiatic mangrove</name>
    <dbReference type="NCBI Taxonomy" id="61149"/>
    <lineage>
        <taxon>Eukaryota</taxon>
        <taxon>Viridiplantae</taxon>
        <taxon>Streptophyta</taxon>
        <taxon>Embryophyta</taxon>
        <taxon>Tracheophyta</taxon>
        <taxon>Spermatophyta</taxon>
        <taxon>Magnoliopsida</taxon>
        <taxon>eudicotyledons</taxon>
        <taxon>Gunneridae</taxon>
        <taxon>Pentapetalae</taxon>
        <taxon>rosids</taxon>
        <taxon>fabids</taxon>
        <taxon>Malpighiales</taxon>
        <taxon>Rhizophoraceae</taxon>
        <taxon>Rhizophora</taxon>
    </lineage>
</organism>
<name>A0A2P2NP58_RHIMU</name>
<accession>A0A2P2NP58</accession>
<reference evidence="1" key="1">
    <citation type="submission" date="2018-02" db="EMBL/GenBank/DDBJ databases">
        <title>Rhizophora mucronata_Transcriptome.</title>
        <authorList>
            <person name="Meera S.P."/>
            <person name="Sreeshan A."/>
            <person name="Augustine A."/>
        </authorList>
    </citation>
    <scope>NUCLEOTIDE SEQUENCE</scope>
    <source>
        <tissue evidence="1">Leaf</tissue>
    </source>
</reference>
<sequence>MIAKSLSSPKRKSSYGSYLTFSKNDVNKRKKGLQGLSVSRSAMTFPW</sequence>
<evidence type="ECO:0000313" key="1">
    <source>
        <dbReference type="EMBL" id="MBX44289.1"/>
    </source>
</evidence>